<dbReference type="PANTHER" id="PTHR47890">
    <property type="entry name" value="LD24308P"/>
    <property type="match status" value="1"/>
</dbReference>
<feature type="chain" id="PRO_5042187178" evidence="1">
    <location>
        <begin position="29"/>
        <end position="671"/>
    </location>
</feature>
<dbReference type="AlphaFoldDB" id="A0AAD4K4D5"/>
<feature type="non-terminal residue" evidence="2">
    <location>
        <position position="1"/>
    </location>
</feature>
<gene>
    <name evidence="2" type="ORF">KR093_000909</name>
</gene>
<sequence>VKMKLWQLQKHRVLLLLLLIALCQESHGKSVLESLDTVSSILHDVVKLAEYVQTAVNAFDGDHNTTAVSWEEESEKKNALMQFKEISRAINETQQQNFQYAMAAKESLEHFIGDNIPLMLQMLDITKTVDAISARYDEMLTYQTRKQKLEADTLVSFAHWVALPNEHSIEHQLKRLHTAVFGQLPFYSHGRDNATTICFLSLMTESYQLSTHKRCSLLLSPQQFVYALYMDIAITELKGYTMLEFSLMTLRLLGKGNFNEEIQLMRHNYAQRTAHAVSSLRAIMQRADRRVWRCDPDKHVHNATYDEVTRLLQGYVENEVDLNNDQSCGQTCPDYSATSSKGCYKQEFCSKQQQCQGDIYDCQFVDSDMRLCQSPTGSSRRYEFIEYENGVLFGRRQSCGRDTNAVESWRRWIFYNCHYCFCLCDEPKHRSDRYFNLRASVSDVEENRVVTGVRFVKHNRVFHLQIQQGQLLPRGVINASTVAWKPVDNYLISQSQVARNVDYHIMDYRNRGLNLDEVTMTDDKAFVVTGVKFRVSNNRLNLQVQFTKFNFEQGLLMQPKNTSVWQVKRYTTSFRQKLNLENLDVPTRATLKSVSSRDNQYLEFVNTGRSQDAAQTTVPFIDIQEVVSAQPLPLAGIGIYHKGSSGYGGFVAPKIINYDFTPHIRVPTQIS</sequence>
<feature type="non-terminal residue" evidence="2">
    <location>
        <position position="671"/>
    </location>
</feature>
<name>A0AAD4K4D5_9MUSC</name>
<dbReference type="Proteomes" id="UP001200034">
    <property type="component" value="Unassembled WGS sequence"/>
</dbReference>
<dbReference type="InterPro" id="IPR032062">
    <property type="entry name" value="DUF4803"/>
</dbReference>
<dbReference type="PANTHER" id="PTHR47890:SF1">
    <property type="entry name" value="LD24308P"/>
    <property type="match status" value="1"/>
</dbReference>
<evidence type="ECO:0000256" key="1">
    <source>
        <dbReference type="SAM" id="SignalP"/>
    </source>
</evidence>
<evidence type="ECO:0000313" key="2">
    <source>
        <dbReference type="EMBL" id="KAH8376690.1"/>
    </source>
</evidence>
<evidence type="ECO:0000313" key="3">
    <source>
        <dbReference type="Proteomes" id="UP001200034"/>
    </source>
</evidence>
<protein>
    <submittedName>
        <fullName evidence="2">Uncharacterized protein</fullName>
    </submittedName>
</protein>
<dbReference type="Pfam" id="PF16061">
    <property type="entry name" value="DUF4803"/>
    <property type="match status" value="1"/>
</dbReference>
<organism evidence="2 3">
    <name type="scientific">Drosophila rubida</name>
    <dbReference type="NCBI Taxonomy" id="30044"/>
    <lineage>
        <taxon>Eukaryota</taxon>
        <taxon>Metazoa</taxon>
        <taxon>Ecdysozoa</taxon>
        <taxon>Arthropoda</taxon>
        <taxon>Hexapoda</taxon>
        <taxon>Insecta</taxon>
        <taxon>Pterygota</taxon>
        <taxon>Neoptera</taxon>
        <taxon>Endopterygota</taxon>
        <taxon>Diptera</taxon>
        <taxon>Brachycera</taxon>
        <taxon>Muscomorpha</taxon>
        <taxon>Ephydroidea</taxon>
        <taxon>Drosophilidae</taxon>
        <taxon>Drosophila</taxon>
    </lineage>
</organism>
<keyword evidence="3" id="KW-1185">Reference proteome</keyword>
<comment type="caution">
    <text evidence="2">The sequence shown here is derived from an EMBL/GenBank/DDBJ whole genome shotgun (WGS) entry which is preliminary data.</text>
</comment>
<reference evidence="2" key="1">
    <citation type="journal article" date="2021" name="Mol. Ecol. Resour.">
        <title>Phylogenomic analyses of the genus Drosophila reveals genomic signals of climate adaptation.</title>
        <authorList>
            <person name="Li F."/>
            <person name="Rane R.V."/>
            <person name="Luria V."/>
            <person name="Xiong Z."/>
            <person name="Chen J."/>
            <person name="Li Z."/>
            <person name="Catullo R.A."/>
            <person name="Griffin P.C."/>
            <person name="Schiffer M."/>
            <person name="Pearce S."/>
            <person name="Lee S.F."/>
            <person name="McElroy K."/>
            <person name="Stocker A."/>
            <person name="Shirriffs J."/>
            <person name="Cockerell F."/>
            <person name="Coppin C."/>
            <person name="Sgro C.M."/>
            <person name="Karger A."/>
            <person name="Cain J.W."/>
            <person name="Weber J.A."/>
            <person name="Santpere G."/>
            <person name="Kirschner M.W."/>
            <person name="Hoffmann A.A."/>
            <person name="Oakeshott J.G."/>
            <person name="Zhang G."/>
        </authorList>
    </citation>
    <scope>NUCLEOTIDE SEQUENCE</scope>
    <source>
        <strain evidence="2">BGI-SZ-2011g</strain>
    </source>
</reference>
<accession>A0AAD4K4D5</accession>
<keyword evidence="1" id="KW-0732">Signal</keyword>
<dbReference type="EMBL" id="JAJJHW010001127">
    <property type="protein sequence ID" value="KAH8376690.1"/>
    <property type="molecule type" value="Genomic_DNA"/>
</dbReference>
<feature type="signal peptide" evidence="1">
    <location>
        <begin position="1"/>
        <end position="28"/>
    </location>
</feature>
<proteinExistence type="predicted"/>